<evidence type="ECO:0000256" key="8">
    <source>
        <dbReference type="ARBA" id="ARBA00023136"/>
    </source>
</evidence>
<comment type="subcellular location">
    <subcellularLocation>
        <location evidence="1">Cell inner membrane</location>
        <topology evidence="1">Multi-pass membrane protein</topology>
    </subcellularLocation>
</comment>
<evidence type="ECO:0000256" key="6">
    <source>
        <dbReference type="ARBA" id="ARBA00022692"/>
    </source>
</evidence>
<dbReference type="PANTHER" id="PTHR43531:SF14">
    <property type="entry name" value="METHYL-ACCEPTING CHEMOTAXIS PROTEIN I-RELATED"/>
    <property type="match status" value="1"/>
</dbReference>
<keyword evidence="7 13" id="KW-1133">Transmembrane helix</keyword>
<evidence type="ECO:0000256" key="10">
    <source>
        <dbReference type="ARBA" id="ARBA00029447"/>
    </source>
</evidence>
<keyword evidence="5" id="KW-0997">Cell inner membrane</keyword>
<dbReference type="InterPro" id="IPR035440">
    <property type="entry name" value="4HB_MCP_dom_sf"/>
</dbReference>
<feature type="domain" description="Methyl-accepting transducer" evidence="14">
    <location>
        <begin position="272"/>
        <end position="501"/>
    </location>
</feature>
<dbReference type="CDD" id="cd11386">
    <property type="entry name" value="MCP_signal"/>
    <property type="match status" value="1"/>
</dbReference>
<dbReference type="Gene3D" id="1.10.287.950">
    <property type="entry name" value="Methyl-accepting chemotaxis protein"/>
    <property type="match status" value="1"/>
</dbReference>
<evidence type="ECO:0000313" key="17">
    <source>
        <dbReference type="Proteomes" id="UP001325479"/>
    </source>
</evidence>
<dbReference type="EMBL" id="CP139965">
    <property type="protein sequence ID" value="WQD78464.1"/>
    <property type="molecule type" value="Genomic_DNA"/>
</dbReference>
<dbReference type="Proteomes" id="UP001325479">
    <property type="component" value="Chromosome"/>
</dbReference>
<organism evidence="16 17">
    <name type="scientific">Paraburkholderia kururiensis</name>
    <dbReference type="NCBI Taxonomy" id="984307"/>
    <lineage>
        <taxon>Bacteria</taxon>
        <taxon>Pseudomonadati</taxon>
        <taxon>Pseudomonadota</taxon>
        <taxon>Betaproteobacteria</taxon>
        <taxon>Burkholderiales</taxon>
        <taxon>Burkholderiaceae</taxon>
        <taxon>Paraburkholderia</taxon>
    </lineage>
</organism>
<keyword evidence="17" id="KW-1185">Reference proteome</keyword>
<comment type="similarity">
    <text evidence="10">Belongs to the methyl-accepting chemotaxis (MCP) protein family.</text>
</comment>
<dbReference type="SUPFAM" id="SSF47170">
    <property type="entry name" value="Aspartate receptor, ligand-binding domain"/>
    <property type="match status" value="1"/>
</dbReference>
<evidence type="ECO:0000256" key="7">
    <source>
        <dbReference type="ARBA" id="ARBA00022989"/>
    </source>
</evidence>
<feature type="domain" description="HAMP" evidence="15">
    <location>
        <begin position="215"/>
        <end position="267"/>
    </location>
</feature>
<accession>A0ABZ0WM53</accession>
<dbReference type="PRINTS" id="PR00260">
    <property type="entry name" value="CHEMTRNSDUCR"/>
</dbReference>
<keyword evidence="4" id="KW-0145">Chemotaxis</keyword>
<evidence type="ECO:0000256" key="13">
    <source>
        <dbReference type="SAM" id="Phobius"/>
    </source>
</evidence>
<evidence type="ECO:0000256" key="12">
    <source>
        <dbReference type="SAM" id="Coils"/>
    </source>
</evidence>
<dbReference type="SMART" id="SM00304">
    <property type="entry name" value="HAMP"/>
    <property type="match status" value="1"/>
</dbReference>
<evidence type="ECO:0000256" key="2">
    <source>
        <dbReference type="ARBA" id="ARBA00022475"/>
    </source>
</evidence>
<evidence type="ECO:0000256" key="11">
    <source>
        <dbReference type="PROSITE-ProRule" id="PRU00284"/>
    </source>
</evidence>
<feature type="transmembrane region" description="Helical" evidence="13">
    <location>
        <begin position="12"/>
        <end position="32"/>
    </location>
</feature>
<evidence type="ECO:0000256" key="5">
    <source>
        <dbReference type="ARBA" id="ARBA00022519"/>
    </source>
</evidence>
<feature type="coiled-coil region" evidence="12">
    <location>
        <begin position="472"/>
        <end position="510"/>
    </location>
</feature>
<reference evidence="16 17" key="1">
    <citation type="submission" date="2023-12" db="EMBL/GenBank/DDBJ databases">
        <title>Genome sequencing and assembly of bacterial species from a model synthetic community.</title>
        <authorList>
            <person name="Hogle S.L."/>
        </authorList>
    </citation>
    <scope>NUCLEOTIDE SEQUENCE [LARGE SCALE GENOMIC DNA]</scope>
    <source>
        <strain evidence="16 17">HAMBI 2494</strain>
    </source>
</reference>
<keyword evidence="3" id="KW-0488">Methylation</keyword>
<keyword evidence="8 13" id="KW-0472">Membrane</keyword>
<evidence type="ECO:0000259" key="14">
    <source>
        <dbReference type="PROSITE" id="PS50111"/>
    </source>
</evidence>
<dbReference type="InterPro" id="IPR004089">
    <property type="entry name" value="MCPsignal_dom"/>
</dbReference>
<dbReference type="CDD" id="cd06225">
    <property type="entry name" value="HAMP"/>
    <property type="match status" value="1"/>
</dbReference>
<sequence length="536" mass="57176">MKKLSIRAWLTWLVAFFGFALLVGAAAGLLSLRASNLSLQQMYTVDTPAVADLEGSSGQLLRLRLALATYASLVDLNDEQGATAVLQRFDQYQKISDERLAHYLSIAETGEEQQRLIRDMQDKRSTFLHEGVEPALAALKAGDRNAFQQLQGHKLPSLYSAYEKAMLTLEKLQIDRGAQRYQEAHARFYAVCVAVAVGMVLSLVLVWIARIVLVRAIVGPVDATVAQFERIAAGDLTGRIATTGENEMGRLATALRSMQESLVSTVNTVRQGTESINTGVSEIASGNADLSQRTEEQAASLQQTAASIEELTSTVKQTADNATQASSLARNASDLAAQGGELTQQVVGTMHQIVDDSRQVGDIVGVIEGIAFQTNILALNAAVEAARAGEQGRGFAVVASEVRSLAQRSATAAREIKTLIESSTARVESGSQLVERSGSTMSEIVDAITRVSSIMGEIAAAASEQSTGIDQVNRAVAQMDQVTQQNAALVEQAAAAASALEDQAQRLSAAVSVFNTDDSRHASHTSYAPRLTAPTR</sequence>
<dbReference type="SUPFAM" id="SSF58104">
    <property type="entry name" value="Methyl-accepting chemotaxis protein (MCP) signaling domain"/>
    <property type="match status" value="1"/>
</dbReference>
<evidence type="ECO:0000256" key="9">
    <source>
        <dbReference type="ARBA" id="ARBA00023224"/>
    </source>
</evidence>
<protein>
    <submittedName>
        <fullName evidence="16">Methyl-accepting chemotaxis protein</fullName>
    </submittedName>
</protein>
<dbReference type="PROSITE" id="PS50885">
    <property type="entry name" value="HAMP"/>
    <property type="match status" value="1"/>
</dbReference>
<evidence type="ECO:0000256" key="4">
    <source>
        <dbReference type="ARBA" id="ARBA00022500"/>
    </source>
</evidence>
<keyword evidence="6 13" id="KW-0812">Transmembrane</keyword>
<evidence type="ECO:0000256" key="3">
    <source>
        <dbReference type="ARBA" id="ARBA00022481"/>
    </source>
</evidence>
<dbReference type="RefSeq" id="WP_114809595.1">
    <property type="nucleotide sequence ID" value="NZ_CP139965.1"/>
</dbReference>
<dbReference type="InterPro" id="IPR004090">
    <property type="entry name" value="Chemotax_Me-accpt_rcpt"/>
</dbReference>
<dbReference type="Pfam" id="PF02203">
    <property type="entry name" value="TarH"/>
    <property type="match status" value="1"/>
</dbReference>
<dbReference type="Pfam" id="PF00015">
    <property type="entry name" value="MCPsignal"/>
    <property type="match status" value="1"/>
</dbReference>
<gene>
    <name evidence="16" type="ORF">U0042_01780</name>
</gene>
<keyword evidence="9 11" id="KW-0807">Transducer</keyword>
<dbReference type="SMART" id="SM00283">
    <property type="entry name" value="MA"/>
    <property type="match status" value="1"/>
</dbReference>
<dbReference type="InterPro" id="IPR051310">
    <property type="entry name" value="MCP_chemotaxis"/>
</dbReference>
<feature type="transmembrane region" description="Helical" evidence="13">
    <location>
        <begin position="188"/>
        <end position="209"/>
    </location>
</feature>
<dbReference type="InterPro" id="IPR003122">
    <property type="entry name" value="Tar_rcpt_lig-bd"/>
</dbReference>
<evidence type="ECO:0000313" key="16">
    <source>
        <dbReference type="EMBL" id="WQD78464.1"/>
    </source>
</evidence>
<evidence type="ECO:0000256" key="1">
    <source>
        <dbReference type="ARBA" id="ARBA00004429"/>
    </source>
</evidence>
<evidence type="ECO:0000259" key="15">
    <source>
        <dbReference type="PROSITE" id="PS50885"/>
    </source>
</evidence>
<keyword evidence="2" id="KW-1003">Cell membrane</keyword>
<dbReference type="PROSITE" id="PS50111">
    <property type="entry name" value="CHEMOTAXIS_TRANSDUC_2"/>
    <property type="match status" value="1"/>
</dbReference>
<proteinExistence type="inferred from homology"/>
<dbReference type="InterPro" id="IPR003660">
    <property type="entry name" value="HAMP_dom"/>
</dbReference>
<dbReference type="Pfam" id="PF00672">
    <property type="entry name" value="HAMP"/>
    <property type="match status" value="1"/>
</dbReference>
<keyword evidence="12" id="KW-0175">Coiled coil</keyword>
<name>A0ABZ0WM53_9BURK</name>
<dbReference type="PANTHER" id="PTHR43531">
    <property type="entry name" value="PROTEIN ICFG"/>
    <property type="match status" value="1"/>
</dbReference>